<dbReference type="GO" id="GO:0016746">
    <property type="term" value="F:acyltransferase activity"/>
    <property type="evidence" value="ECO:0007669"/>
    <property type="project" value="UniProtKB-KW"/>
</dbReference>
<evidence type="ECO:0000313" key="4">
    <source>
        <dbReference type="Proteomes" id="UP001597083"/>
    </source>
</evidence>
<organism evidence="3 4">
    <name type="scientific">Actinomadura adrarensis</name>
    <dbReference type="NCBI Taxonomy" id="1819600"/>
    <lineage>
        <taxon>Bacteria</taxon>
        <taxon>Bacillati</taxon>
        <taxon>Actinomycetota</taxon>
        <taxon>Actinomycetes</taxon>
        <taxon>Streptosporangiales</taxon>
        <taxon>Thermomonosporaceae</taxon>
        <taxon>Actinomadura</taxon>
    </lineage>
</organism>
<evidence type="ECO:0000256" key="1">
    <source>
        <dbReference type="SAM" id="Phobius"/>
    </source>
</evidence>
<feature type="transmembrane region" description="Helical" evidence="1">
    <location>
        <begin position="148"/>
        <end position="168"/>
    </location>
</feature>
<keyword evidence="4" id="KW-1185">Reference proteome</keyword>
<dbReference type="Pfam" id="PF01757">
    <property type="entry name" value="Acyl_transf_3"/>
    <property type="match status" value="1"/>
</dbReference>
<sequence>DALRAFAILGVVLGHWLVTAIVPTGDGGLRVTSPLKFMPEFTPISWVLQTLAVFFFVGGYTAAKGYKPGTSWSAWMRRRFARLLLPVPFLLLAWVPAVAVLLWAGYSAETVQSLVKLVLSPLWFLIVYGTLTALAPLIIAAYHRTGPLAGTVILVSLTAAIDVLRFGLPFGLDGAA</sequence>
<keyword evidence="1" id="KW-0472">Membrane</keyword>
<dbReference type="InterPro" id="IPR002656">
    <property type="entry name" value="Acyl_transf_3_dom"/>
</dbReference>
<protein>
    <submittedName>
        <fullName evidence="3">Acyltransferase family protein</fullName>
    </submittedName>
</protein>
<keyword evidence="1" id="KW-1133">Transmembrane helix</keyword>
<dbReference type="Proteomes" id="UP001597083">
    <property type="component" value="Unassembled WGS sequence"/>
</dbReference>
<keyword evidence="3" id="KW-0808">Transferase</keyword>
<gene>
    <name evidence="3" type="ORF">ACFQ07_00325</name>
</gene>
<reference evidence="4" key="1">
    <citation type="journal article" date="2019" name="Int. J. Syst. Evol. Microbiol.">
        <title>The Global Catalogue of Microorganisms (GCM) 10K type strain sequencing project: providing services to taxonomists for standard genome sequencing and annotation.</title>
        <authorList>
            <consortium name="The Broad Institute Genomics Platform"/>
            <consortium name="The Broad Institute Genome Sequencing Center for Infectious Disease"/>
            <person name="Wu L."/>
            <person name="Ma J."/>
        </authorList>
    </citation>
    <scope>NUCLEOTIDE SEQUENCE [LARGE SCALE GENOMIC DNA]</scope>
    <source>
        <strain evidence="4">JCM 31696</strain>
    </source>
</reference>
<keyword evidence="1" id="KW-0812">Transmembrane</keyword>
<evidence type="ECO:0000313" key="3">
    <source>
        <dbReference type="EMBL" id="MFD0850683.1"/>
    </source>
</evidence>
<feature type="transmembrane region" description="Helical" evidence="1">
    <location>
        <begin position="83"/>
        <end position="106"/>
    </location>
</feature>
<comment type="caution">
    <text evidence="3">The sequence shown here is derived from an EMBL/GenBank/DDBJ whole genome shotgun (WGS) entry which is preliminary data.</text>
</comment>
<name>A0ABW3C9Q2_9ACTN</name>
<feature type="domain" description="Acyltransferase 3" evidence="2">
    <location>
        <begin position="1"/>
        <end position="162"/>
    </location>
</feature>
<dbReference type="EMBL" id="JBHTIR010000049">
    <property type="protein sequence ID" value="MFD0850683.1"/>
    <property type="molecule type" value="Genomic_DNA"/>
</dbReference>
<proteinExistence type="predicted"/>
<feature type="transmembrane region" description="Helical" evidence="1">
    <location>
        <begin position="118"/>
        <end position="141"/>
    </location>
</feature>
<feature type="transmembrane region" description="Helical" evidence="1">
    <location>
        <begin position="44"/>
        <end position="63"/>
    </location>
</feature>
<accession>A0ABW3C9Q2</accession>
<keyword evidence="3" id="KW-0012">Acyltransferase</keyword>
<feature type="non-terminal residue" evidence="3">
    <location>
        <position position="176"/>
    </location>
</feature>
<feature type="non-terminal residue" evidence="3">
    <location>
        <position position="1"/>
    </location>
</feature>
<evidence type="ECO:0000259" key="2">
    <source>
        <dbReference type="Pfam" id="PF01757"/>
    </source>
</evidence>